<dbReference type="Proteomes" id="UP001164746">
    <property type="component" value="Chromosome 12"/>
</dbReference>
<keyword evidence="1" id="KW-0808">Transferase</keyword>
<evidence type="ECO:0000259" key="2">
    <source>
        <dbReference type="Pfam" id="PF02709"/>
    </source>
</evidence>
<dbReference type="PANTHER" id="PTHR19300">
    <property type="entry name" value="BETA-1,4-GALACTOSYLTRANSFERASE"/>
    <property type="match status" value="1"/>
</dbReference>
<dbReference type="Pfam" id="PF02709">
    <property type="entry name" value="Glyco_transf_7C"/>
    <property type="match status" value="1"/>
</dbReference>
<evidence type="ECO:0000256" key="1">
    <source>
        <dbReference type="ARBA" id="ARBA00022679"/>
    </source>
</evidence>
<dbReference type="PRINTS" id="PR02050">
    <property type="entry name" value="B14GALTRFASE"/>
</dbReference>
<sequence>MPYADYIGGVLALTDDQFRKVNGFSNLYFGWGGEDDDMFTRLKINSVVLTHVDPEIGQYYALPHSKDPGNPINPKRFTLLKKAKQRMAIDGLSAVGNFTGKVYTDGMTMTINAWRYVCDPSE</sequence>
<dbReference type="Gene3D" id="3.90.550.10">
    <property type="entry name" value="Spore Coat Polysaccharide Biosynthesis Protein SpsA, Chain A"/>
    <property type="match status" value="1"/>
</dbReference>
<gene>
    <name evidence="3" type="ORF">MAR_014653</name>
</gene>
<evidence type="ECO:0000313" key="3">
    <source>
        <dbReference type="EMBL" id="WAR20679.1"/>
    </source>
</evidence>
<dbReference type="EMBL" id="CP111023">
    <property type="protein sequence ID" value="WAR20679.1"/>
    <property type="molecule type" value="Genomic_DNA"/>
</dbReference>
<dbReference type="InterPro" id="IPR003859">
    <property type="entry name" value="Galactosyl_T"/>
</dbReference>
<name>A0ABY7FHP1_MYAAR</name>
<dbReference type="InterPro" id="IPR029044">
    <property type="entry name" value="Nucleotide-diphossugar_trans"/>
</dbReference>
<dbReference type="SUPFAM" id="SSF53448">
    <property type="entry name" value="Nucleotide-diphospho-sugar transferases"/>
    <property type="match status" value="1"/>
</dbReference>
<organism evidence="3 4">
    <name type="scientific">Mya arenaria</name>
    <name type="common">Soft-shell clam</name>
    <dbReference type="NCBI Taxonomy" id="6604"/>
    <lineage>
        <taxon>Eukaryota</taxon>
        <taxon>Metazoa</taxon>
        <taxon>Spiralia</taxon>
        <taxon>Lophotrochozoa</taxon>
        <taxon>Mollusca</taxon>
        <taxon>Bivalvia</taxon>
        <taxon>Autobranchia</taxon>
        <taxon>Heteroconchia</taxon>
        <taxon>Euheterodonta</taxon>
        <taxon>Imparidentia</taxon>
        <taxon>Neoheterodontei</taxon>
        <taxon>Myida</taxon>
        <taxon>Myoidea</taxon>
        <taxon>Myidae</taxon>
        <taxon>Mya</taxon>
    </lineage>
</organism>
<protein>
    <submittedName>
        <fullName evidence="3">B4GT4-like protein</fullName>
    </submittedName>
</protein>
<keyword evidence="4" id="KW-1185">Reference proteome</keyword>
<accession>A0ABY7FHP1</accession>
<reference evidence="3" key="1">
    <citation type="submission" date="2022-11" db="EMBL/GenBank/DDBJ databases">
        <title>Centuries of genome instability and evolution in soft-shell clam transmissible cancer (bioRxiv).</title>
        <authorList>
            <person name="Hart S.F.M."/>
            <person name="Yonemitsu M.A."/>
            <person name="Giersch R.M."/>
            <person name="Beal B.F."/>
            <person name="Arriagada G."/>
            <person name="Davis B.W."/>
            <person name="Ostrander E.A."/>
            <person name="Goff S.P."/>
            <person name="Metzger M.J."/>
        </authorList>
    </citation>
    <scope>NUCLEOTIDE SEQUENCE</scope>
    <source>
        <strain evidence="3">MELC-2E11</strain>
        <tissue evidence="3">Siphon/mantle</tissue>
    </source>
</reference>
<proteinExistence type="predicted"/>
<feature type="domain" description="Galactosyltransferase C-terminal" evidence="2">
    <location>
        <begin position="2"/>
        <end position="64"/>
    </location>
</feature>
<dbReference type="PANTHER" id="PTHR19300:SF61">
    <property type="entry name" value="BETA-1,4-N-ACETYLGALACTOSAMINYLTRANSFERASE"/>
    <property type="match status" value="1"/>
</dbReference>
<evidence type="ECO:0000313" key="4">
    <source>
        <dbReference type="Proteomes" id="UP001164746"/>
    </source>
</evidence>
<dbReference type="InterPro" id="IPR027791">
    <property type="entry name" value="Galactosyl_T_C"/>
</dbReference>